<evidence type="ECO:0000256" key="1">
    <source>
        <dbReference type="SAM" id="Phobius"/>
    </source>
</evidence>
<dbReference type="EMBL" id="FNQK01000003">
    <property type="protein sequence ID" value="SDZ86446.1"/>
    <property type="molecule type" value="Genomic_DNA"/>
</dbReference>
<dbReference type="STRING" id="283786.SAMN04487990_10392"/>
<dbReference type="OrthoDB" id="853672at2"/>
<sequence>MNDAHLHLAVNHLPIVGALIGFLVLLTGFIMKNPQIKNTALGIFIFSALTAVVAFLTGEGAEEIVENLPGISETLIHKHEEHAELFLTMLLILGGVSITTLFLEYKKLPFSKYGFVVILLLSVTSIGISKYVGTSGGEITHIEIRSDANVIQLDSHNKENDHDDD</sequence>
<accession>A0A1H3WH22</accession>
<dbReference type="AlphaFoldDB" id="A0A1H3WH22"/>
<dbReference type="Proteomes" id="UP000198846">
    <property type="component" value="Unassembled WGS sequence"/>
</dbReference>
<feature type="transmembrane region" description="Helical" evidence="1">
    <location>
        <begin position="38"/>
        <end position="58"/>
    </location>
</feature>
<protein>
    <submittedName>
        <fullName evidence="2">Uncharacterized protein</fullName>
    </submittedName>
</protein>
<reference evidence="2 3" key="1">
    <citation type="submission" date="2016-10" db="EMBL/GenBank/DDBJ databases">
        <authorList>
            <person name="de Groot N.N."/>
        </authorList>
    </citation>
    <scope>NUCLEOTIDE SEQUENCE [LARGE SCALE GENOMIC DNA]</scope>
    <source>
        <strain evidence="2 3">DSM 23842</strain>
    </source>
</reference>
<feature type="transmembrane region" description="Helical" evidence="1">
    <location>
        <begin position="12"/>
        <end position="31"/>
    </location>
</feature>
<name>A0A1H3WH22_BIZPA</name>
<feature type="transmembrane region" description="Helical" evidence="1">
    <location>
        <begin position="85"/>
        <end position="103"/>
    </location>
</feature>
<feature type="transmembrane region" description="Helical" evidence="1">
    <location>
        <begin position="110"/>
        <end position="128"/>
    </location>
</feature>
<evidence type="ECO:0000313" key="3">
    <source>
        <dbReference type="Proteomes" id="UP000198846"/>
    </source>
</evidence>
<evidence type="ECO:0000313" key="2">
    <source>
        <dbReference type="EMBL" id="SDZ86446.1"/>
    </source>
</evidence>
<organism evidence="2 3">
    <name type="scientific">Bizionia paragorgiae</name>
    <dbReference type="NCBI Taxonomy" id="283786"/>
    <lineage>
        <taxon>Bacteria</taxon>
        <taxon>Pseudomonadati</taxon>
        <taxon>Bacteroidota</taxon>
        <taxon>Flavobacteriia</taxon>
        <taxon>Flavobacteriales</taxon>
        <taxon>Flavobacteriaceae</taxon>
        <taxon>Bizionia</taxon>
    </lineage>
</organism>
<keyword evidence="1" id="KW-0812">Transmembrane</keyword>
<keyword evidence="3" id="KW-1185">Reference proteome</keyword>
<gene>
    <name evidence="2" type="ORF">SAMN04487990_10392</name>
</gene>
<proteinExistence type="predicted"/>
<keyword evidence="1" id="KW-0472">Membrane</keyword>
<keyword evidence="1" id="KW-1133">Transmembrane helix</keyword>
<dbReference type="RefSeq" id="WP_092132184.1">
    <property type="nucleotide sequence ID" value="NZ_FNQK01000003.1"/>
</dbReference>